<sequence>MPITPAPVVPSSTTSPFGGGMQGPRPWSPGPSLASPPPVPPSPPPAYSYPPGIVPYGGRPPTPALASVVDAWNMPGFESSGSNGISNGDNNGNGNSNANWDGNQQGERVDDSSIPWQQEQDQNQDEDQDGAYLLHGESGNDISATHDALDLVYEQPPTATTAVVTTVTMERRSLFADLRAKRRRPGVEGRLGGLFGAQLFREE</sequence>
<accession>A0AAN9UJU2</accession>
<organism evidence="2 3">
    <name type="scientific">Diatrype stigma</name>
    <dbReference type="NCBI Taxonomy" id="117547"/>
    <lineage>
        <taxon>Eukaryota</taxon>
        <taxon>Fungi</taxon>
        <taxon>Dikarya</taxon>
        <taxon>Ascomycota</taxon>
        <taxon>Pezizomycotina</taxon>
        <taxon>Sordariomycetes</taxon>
        <taxon>Xylariomycetidae</taxon>
        <taxon>Xylariales</taxon>
        <taxon>Diatrypaceae</taxon>
        <taxon>Diatrype</taxon>
    </lineage>
</organism>
<comment type="caution">
    <text evidence="2">The sequence shown here is derived from an EMBL/GenBank/DDBJ whole genome shotgun (WGS) entry which is preliminary data.</text>
</comment>
<dbReference type="AlphaFoldDB" id="A0AAN9UJU2"/>
<dbReference type="EMBL" id="JAKJXP020000083">
    <property type="protein sequence ID" value="KAK7748321.1"/>
    <property type="molecule type" value="Genomic_DNA"/>
</dbReference>
<reference evidence="2 3" key="1">
    <citation type="submission" date="2024-02" db="EMBL/GenBank/DDBJ databases">
        <title>De novo assembly and annotation of 12 fungi associated with fruit tree decline syndrome in Ontario, Canada.</title>
        <authorList>
            <person name="Sulman M."/>
            <person name="Ellouze W."/>
            <person name="Ilyukhin E."/>
        </authorList>
    </citation>
    <scope>NUCLEOTIDE SEQUENCE [LARGE SCALE GENOMIC DNA]</scope>
    <source>
        <strain evidence="2 3">M11/M66-122</strain>
    </source>
</reference>
<dbReference type="Proteomes" id="UP001320420">
    <property type="component" value="Unassembled WGS sequence"/>
</dbReference>
<keyword evidence="3" id="KW-1185">Reference proteome</keyword>
<evidence type="ECO:0000256" key="1">
    <source>
        <dbReference type="SAM" id="MobiDB-lite"/>
    </source>
</evidence>
<gene>
    <name evidence="2" type="ORF">SLS62_008689</name>
</gene>
<proteinExistence type="predicted"/>
<feature type="region of interest" description="Disordered" evidence="1">
    <location>
        <begin position="1"/>
        <end position="139"/>
    </location>
</feature>
<feature type="compositionally biased region" description="Low complexity" evidence="1">
    <location>
        <begin position="79"/>
        <end position="103"/>
    </location>
</feature>
<evidence type="ECO:0000313" key="2">
    <source>
        <dbReference type="EMBL" id="KAK7748321.1"/>
    </source>
</evidence>
<feature type="compositionally biased region" description="Pro residues" evidence="1">
    <location>
        <begin position="26"/>
        <end position="48"/>
    </location>
</feature>
<name>A0AAN9UJU2_9PEZI</name>
<evidence type="ECO:0000313" key="3">
    <source>
        <dbReference type="Proteomes" id="UP001320420"/>
    </source>
</evidence>
<protein>
    <submittedName>
        <fullName evidence="2">Uncharacterized protein</fullName>
    </submittedName>
</protein>